<evidence type="ECO:0000313" key="3">
    <source>
        <dbReference type="EMBL" id="AKJ72048.1"/>
    </source>
</evidence>
<dbReference type="GO" id="GO:0003677">
    <property type="term" value="F:DNA binding"/>
    <property type="evidence" value="ECO:0007669"/>
    <property type="project" value="InterPro"/>
</dbReference>
<evidence type="ECO:0000256" key="1">
    <source>
        <dbReference type="SAM" id="MobiDB-lite"/>
    </source>
</evidence>
<dbReference type="CDD" id="cd00093">
    <property type="entry name" value="HTH_XRE"/>
    <property type="match status" value="1"/>
</dbReference>
<feature type="compositionally biased region" description="Basic and acidic residues" evidence="1">
    <location>
        <begin position="152"/>
        <end position="162"/>
    </location>
</feature>
<evidence type="ECO:0000259" key="2">
    <source>
        <dbReference type="PROSITE" id="PS50943"/>
    </source>
</evidence>
<evidence type="ECO:0000313" key="4">
    <source>
        <dbReference type="Proteomes" id="UP000201404"/>
    </source>
</evidence>
<dbReference type="Proteomes" id="UP000201404">
    <property type="component" value="Genome"/>
</dbReference>
<feature type="domain" description="HTH cro/C1-type" evidence="2">
    <location>
        <begin position="17"/>
        <end position="62"/>
    </location>
</feature>
<keyword evidence="4" id="KW-1185">Reference proteome</keyword>
<dbReference type="OrthoDB" id="12327at10239"/>
<protein>
    <recommendedName>
        <fullName evidence="2">HTH cro/C1-type domain-containing protein</fullName>
    </recommendedName>
</protein>
<dbReference type="PROSITE" id="PS50943">
    <property type="entry name" value="HTH_CROC1"/>
    <property type="match status" value="1"/>
</dbReference>
<dbReference type="InterPro" id="IPR001387">
    <property type="entry name" value="Cro/C1-type_HTH"/>
</dbReference>
<dbReference type="RefSeq" id="YP_009324425.1">
    <property type="nucleotide sequence ID" value="NC_031936.1"/>
</dbReference>
<dbReference type="KEGG" id="vg:30309348"/>
<proteinExistence type="predicted"/>
<gene>
    <name evidence="3" type="ORF">GAL1_33</name>
</gene>
<organism evidence="3 4">
    <name type="scientific">Gordonia phage GAL1</name>
    <dbReference type="NCBI Taxonomy" id="1647469"/>
    <lineage>
        <taxon>Viruses</taxon>
        <taxon>Duplodnaviria</taxon>
        <taxon>Heunggongvirae</taxon>
        <taxon>Uroviricota</taxon>
        <taxon>Caudoviricetes</taxon>
        <taxon>Galunavirus</taxon>
        <taxon>Galunavirus GAL1</taxon>
    </lineage>
</organism>
<feature type="compositionally biased region" description="Low complexity" evidence="1">
    <location>
        <begin position="169"/>
        <end position="178"/>
    </location>
</feature>
<name>A0A159B6D2_9CAUD</name>
<dbReference type="Pfam" id="PF01381">
    <property type="entry name" value="HTH_3"/>
    <property type="match status" value="1"/>
</dbReference>
<feature type="region of interest" description="Disordered" evidence="1">
    <location>
        <begin position="152"/>
        <end position="225"/>
    </location>
</feature>
<reference evidence="3 4" key="1">
    <citation type="submission" date="2015-04" db="EMBL/GenBank/DDBJ databases">
        <title>Locating and activating molecular 'time bombs': can Mycolata prophages be selectively induced en masse to biologically control activated sludge foaming?</title>
        <authorList>
            <person name="Dyson Z.A."/>
            <person name="Brown T.L."/>
            <person name="Farrar B."/>
            <person name="Doyle S."/>
            <person name="Tucci J."/>
            <person name="Seviour R.J."/>
            <person name="Petrovski S."/>
        </authorList>
    </citation>
    <scope>NUCLEOTIDE SEQUENCE [LARGE SCALE GENOMIC DNA]</scope>
</reference>
<accession>A0A159B6D2</accession>
<dbReference type="Gene3D" id="1.10.260.40">
    <property type="entry name" value="lambda repressor-like DNA-binding domains"/>
    <property type="match status" value="1"/>
</dbReference>
<sequence length="225" mass="24430">MENKWWAYVQQRTTGATQKAISEETGIEQTVLSRWKLGRNRPDAQNVIQFARAMGRPPMEALVAAGYLGSQEVGEVVEVAMSATDLAVDDLIEEMRRRIGTAEAQSAFIDALTQGAAVWIVEAPHSPGVSISRVGDQVTANLVLSPNNKLHIHPELADRTQGEPDDLTTKTTTTSSEGETPEGKKNRGGGSPPLADDSEKGPILRPGEDLPGLREETPQQRRKVQ</sequence>
<dbReference type="SUPFAM" id="SSF47413">
    <property type="entry name" value="lambda repressor-like DNA-binding domains"/>
    <property type="match status" value="1"/>
</dbReference>
<feature type="compositionally biased region" description="Basic and acidic residues" evidence="1">
    <location>
        <begin position="197"/>
        <end position="219"/>
    </location>
</feature>
<dbReference type="GeneID" id="30309348"/>
<dbReference type="EMBL" id="KR053194">
    <property type="protein sequence ID" value="AKJ72048.1"/>
    <property type="molecule type" value="Genomic_DNA"/>
</dbReference>
<dbReference type="InterPro" id="IPR010982">
    <property type="entry name" value="Lambda_DNA-bd_dom_sf"/>
</dbReference>